<dbReference type="CDD" id="cd12226">
    <property type="entry name" value="RRM_NOL8"/>
    <property type="match status" value="1"/>
</dbReference>
<feature type="compositionally biased region" description="Acidic residues" evidence="9">
    <location>
        <begin position="622"/>
        <end position="633"/>
    </location>
</feature>
<evidence type="ECO:0000256" key="7">
    <source>
        <dbReference type="ARBA" id="ARBA00068539"/>
    </source>
</evidence>
<feature type="compositionally biased region" description="Basic and acidic residues" evidence="9">
    <location>
        <begin position="1176"/>
        <end position="1208"/>
    </location>
</feature>
<dbReference type="PANTHER" id="PTHR48029:SF1">
    <property type="entry name" value="NUCLEOLAR PROTEIN 8"/>
    <property type="match status" value="1"/>
</dbReference>
<feature type="compositionally biased region" description="Polar residues" evidence="9">
    <location>
        <begin position="884"/>
        <end position="901"/>
    </location>
</feature>
<comment type="caution">
    <text evidence="11">The sequence shown here is derived from an EMBL/GenBank/DDBJ whole genome shotgun (WGS) entry which is preliminary data.</text>
</comment>
<feature type="compositionally biased region" description="Acidic residues" evidence="9">
    <location>
        <begin position="743"/>
        <end position="754"/>
    </location>
</feature>
<comment type="subunit">
    <text evidence="6">Interacts with the GTP form of RRAGA, RRAGC and RRAGD. Interacts with NIP7. Interacts with DDX18; the interaction is RNA-dependent. Interacts with DDX47; the interaction is RNA-dependent.</text>
</comment>
<dbReference type="SUPFAM" id="SSF54928">
    <property type="entry name" value="RNA-binding domain, RBD"/>
    <property type="match status" value="1"/>
</dbReference>
<dbReference type="InterPro" id="IPR034138">
    <property type="entry name" value="NOP8_RRM"/>
</dbReference>
<feature type="compositionally biased region" description="Basic and acidic residues" evidence="9">
    <location>
        <begin position="964"/>
        <end position="987"/>
    </location>
</feature>
<dbReference type="InterPro" id="IPR018940">
    <property type="entry name" value="EF-1_beta_acid_region_euk"/>
</dbReference>
<dbReference type="EMBL" id="JAWDJR010000010">
    <property type="protein sequence ID" value="KAK9967316.1"/>
    <property type="molecule type" value="Genomic_DNA"/>
</dbReference>
<dbReference type="SMART" id="SM00360">
    <property type="entry name" value="RRM"/>
    <property type="match status" value="1"/>
</dbReference>
<evidence type="ECO:0000256" key="2">
    <source>
        <dbReference type="ARBA" id="ARBA00022553"/>
    </source>
</evidence>
<evidence type="ECO:0000259" key="10">
    <source>
        <dbReference type="PROSITE" id="PS50102"/>
    </source>
</evidence>
<dbReference type="Proteomes" id="UP001479290">
    <property type="component" value="Unassembled WGS sequence"/>
</dbReference>
<feature type="compositionally biased region" description="Acidic residues" evidence="9">
    <location>
        <begin position="361"/>
        <end position="372"/>
    </location>
</feature>
<dbReference type="GO" id="GO:1902570">
    <property type="term" value="P:protein localization to nucleolus"/>
    <property type="evidence" value="ECO:0007669"/>
    <property type="project" value="TreeGrafter"/>
</dbReference>
<evidence type="ECO:0000256" key="4">
    <source>
        <dbReference type="ARBA" id="ARBA00023242"/>
    </source>
</evidence>
<dbReference type="FunFam" id="3.30.70.330:FF:000346">
    <property type="entry name" value="Nucleolar protein 8"/>
    <property type="match status" value="1"/>
</dbReference>
<feature type="compositionally biased region" description="Acidic residues" evidence="9">
    <location>
        <begin position="1011"/>
        <end position="1022"/>
    </location>
</feature>
<feature type="compositionally biased region" description="Basic and acidic residues" evidence="9">
    <location>
        <begin position="1053"/>
        <end position="1068"/>
    </location>
</feature>
<keyword evidence="12" id="KW-1185">Reference proteome</keyword>
<feature type="region of interest" description="Disordered" evidence="9">
    <location>
        <begin position="1363"/>
        <end position="1407"/>
    </location>
</feature>
<comment type="subcellular location">
    <subcellularLocation>
        <location evidence="1">Nucleus</location>
        <location evidence="1">Nucleolus</location>
    </subcellularLocation>
</comment>
<name>A0AAW2A3H9_CULAL</name>
<evidence type="ECO:0000256" key="1">
    <source>
        <dbReference type="ARBA" id="ARBA00004604"/>
    </source>
</evidence>
<feature type="compositionally biased region" description="Basic and acidic residues" evidence="9">
    <location>
        <begin position="516"/>
        <end position="533"/>
    </location>
</feature>
<keyword evidence="2" id="KW-0597">Phosphoprotein</keyword>
<feature type="compositionally biased region" description="Low complexity" evidence="9">
    <location>
        <begin position="873"/>
        <end position="883"/>
    </location>
</feature>
<feature type="compositionally biased region" description="Acidic residues" evidence="9">
    <location>
        <begin position="682"/>
        <end position="693"/>
    </location>
</feature>
<dbReference type="Gene3D" id="3.30.70.330">
    <property type="match status" value="1"/>
</dbReference>
<comment type="function">
    <text evidence="5">Plays an essential role in the survival of diffuse-type gastric cancer cells. Acts as a nucleolar anchoring protein for DDX47. May be involved in regulation of gene expression at the post-transcriptional level or in ribosome biogenesis in cancer cells.</text>
</comment>
<evidence type="ECO:0000256" key="5">
    <source>
        <dbReference type="ARBA" id="ARBA00054821"/>
    </source>
</evidence>
<dbReference type="InterPro" id="IPR012677">
    <property type="entry name" value="Nucleotide-bd_a/b_plait_sf"/>
</dbReference>
<evidence type="ECO:0000256" key="9">
    <source>
        <dbReference type="SAM" id="MobiDB-lite"/>
    </source>
</evidence>
<proteinExistence type="predicted"/>
<feature type="region of interest" description="Disordered" evidence="9">
    <location>
        <begin position="1309"/>
        <end position="1342"/>
    </location>
</feature>
<dbReference type="GO" id="GO:0005730">
    <property type="term" value="C:nucleolus"/>
    <property type="evidence" value="ECO:0007669"/>
    <property type="project" value="UniProtKB-SubCell"/>
</dbReference>
<feature type="compositionally biased region" description="Polar residues" evidence="9">
    <location>
        <begin position="760"/>
        <end position="786"/>
    </location>
</feature>
<reference evidence="11 12" key="1">
    <citation type="submission" date="2024-05" db="EMBL/GenBank/DDBJ databases">
        <title>A high-quality chromosomal-level genome assembly of Topmouth culter (Culter alburnus).</title>
        <authorList>
            <person name="Zhao H."/>
        </authorList>
    </citation>
    <scope>NUCLEOTIDE SEQUENCE [LARGE SCALE GENOMIC DNA]</scope>
    <source>
        <strain evidence="11">CATC2023</strain>
        <tissue evidence="11">Muscle</tissue>
    </source>
</reference>
<dbReference type="InterPro" id="IPR000504">
    <property type="entry name" value="RRM_dom"/>
</dbReference>
<dbReference type="PANTHER" id="PTHR48029">
    <property type="entry name" value="NUCLEOLAR PROTEIN 8"/>
    <property type="match status" value="1"/>
</dbReference>
<organism evidence="11 12">
    <name type="scientific">Culter alburnus</name>
    <name type="common">Topmouth culter</name>
    <dbReference type="NCBI Taxonomy" id="194366"/>
    <lineage>
        <taxon>Eukaryota</taxon>
        <taxon>Metazoa</taxon>
        <taxon>Chordata</taxon>
        <taxon>Craniata</taxon>
        <taxon>Vertebrata</taxon>
        <taxon>Euteleostomi</taxon>
        <taxon>Actinopterygii</taxon>
        <taxon>Neopterygii</taxon>
        <taxon>Teleostei</taxon>
        <taxon>Ostariophysi</taxon>
        <taxon>Cypriniformes</taxon>
        <taxon>Xenocyprididae</taxon>
        <taxon>Xenocypridinae</taxon>
        <taxon>Culter</taxon>
    </lineage>
</organism>
<dbReference type="SMART" id="SM01182">
    <property type="entry name" value="EF-1_beta_acid"/>
    <property type="match status" value="6"/>
</dbReference>
<dbReference type="PROSITE" id="PS50102">
    <property type="entry name" value="RRM"/>
    <property type="match status" value="1"/>
</dbReference>
<keyword evidence="4" id="KW-0539">Nucleus</keyword>
<feature type="compositionally biased region" description="Basic and acidic residues" evidence="9">
    <location>
        <begin position="931"/>
        <end position="950"/>
    </location>
</feature>
<accession>A0AAW2A3H9</accession>
<feature type="compositionally biased region" description="Polar residues" evidence="9">
    <location>
        <begin position="534"/>
        <end position="556"/>
    </location>
</feature>
<feature type="compositionally biased region" description="Basic residues" evidence="9">
    <location>
        <begin position="1391"/>
        <end position="1407"/>
    </location>
</feature>
<feature type="compositionally biased region" description="Polar residues" evidence="9">
    <location>
        <begin position="639"/>
        <end position="665"/>
    </location>
</feature>
<feature type="region of interest" description="Disordered" evidence="9">
    <location>
        <begin position="358"/>
        <end position="413"/>
    </location>
</feature>
<feature type="compositionally biased region" description="Acidic residues" evidence="9">
    <location>
        <begin position="803"/>
        <end position="814"/>
    </location>
</feature>
<feature type="compositionally biased region" description="Polar residues" evidence="9">
    <location>
        <begin position="819"/>
        <end position="855"/>
    </location>
</feature>
<feature type="compositionally biased region" description="Basic and acidic residues" evidence="9">
    <location>
        <begin position="1370"/>
        <end position="1390"/>
    </location>
</feature>
<protein>
    <recommendedName>
        <fullName evidence="7">Nucleolar protein 8</fullName>
    </recommendedName>
</protein>
<sequence>MKRLYIGGLGHTVSEKDLKDRFGKFGDVSDVEIITRKDEHGSPLKTFGYININITDAEYKRCIGILNKSTWKGGTLLIQLAKESFLHRLAEERQQLAEKIVTPKIDPQEKLVDSLKAAGVENFHMKAAVPGTEIPGHKDWVVSKFGRVLPVLNLKCKGKNKISFMCYYSCGFKEDLFNADILACVFKYDPSKHCHNIKRLETADNIMSVSKLTWEIEGGDDEISKKRRGEFPQQKPRPKRSKVDLSSFLSNLAQSNSIDAADIGNKNKMVFQQNGLPATKTGKQRPVVKKSVCVLDNDADSEDEIRTLVAQELSMNTKQTSVEDEDDNLEVVGDDFVVKSNAFWGGAEQDGVKSLLTSSKEDEDYDSADTDEILTQRKTQKTQVSQDSPTKSKNESSSESDSGSDDSDYEAMMGNCTRLDLSLADLEQLAKNAEVISDDETVEEPKKELKTPGAPCKRRGINPEDILASLLGDDTPDKKSKNQVTRVSLPAFIGTKDLFEGPEPILKRVTQSIDSESPKRLKQDLNVKERSISEDTSQPQSSNRPSEQKLSSLKEQSTSKKLENQSSENDSSSDESESTKSSATQPDLNPKTELKTVGSNIANTPIKPEQTKISRSSSSDSESSEEEDSEDSAEVSTSKTSSATQSIRTNAKTELKTVGSNSNNPIKPEQMKISRSSSSDSESSEEEDNEDSVEVSAFKPSSATQSIKTNAKTELKTVGSNIANTPIKPDQTKISRSSSSDSESSEEEDSEDSAEVSTSKTSSATQSIRTNAKTELKTVGSNSNNPIKPEQMKISRSSSSDSESSEEEDNEDSAEVSAFNPSATQSIRTNAKTELKTVGSNSNNPIKPEQTKISRSSSSDSESSEEEDNAEVSISKTSSASQSIRTNTETELKTVSSNIANTPIKPKQTEISRSSSSDSSSEESEISDDEEKSRPQPKDSKPADSKKVDSHTTVLHSTLIDAQKQQKDNEKRLAALEKRQKETEQQKKLIQGALSSVDTVKANKGKHIVFDSDEEEEEEEEDKTTNKPEEQQSKKKSLFEDDSESDDQQTSTSKEKENKKSDGNKLFDSEDEDDGAEDDRFQIKPQFEGKAGQKLMQLQARFGTDSRFQIDSRFLESDDETEDQDADAPEKDEEQLLEEKKKSLDILQSILKTSIQPQNTKKSKIFKDVSGLHYDPTQEEHATFESKTEPPKKESKAERRKKREEAEKLPEVSKDIYFEVSADLKEVFGTSKENQEEEEPKVSWDKEAEEIEDIMTPMEVSFTSNVEAHEDTSGGFKFSFFGEVASAETTTKTDDYKIETLKGAKFSWQMDPRFQDSSSDEEGVDEVEEDQSASSKITEEPTPSKKSFFFFYQDDKRLKVGPGMFCRSGKLGDQREAWEEKRTSLRDECRKKHRDAKRHQRPSLKKS</sequence>
<feature type="compositionally biased region" description="Acidic residues" evidence="9">
    <location>
        <begin position="920"/>
        <end position="930"/>
    </location>
</feature>
<keyword evidence="3 8" id="KW-0694">RNA-binding</keyword>
<feature type="compositionally biased region" description="Acidic residues" evidence="9">
    <location>
        <begin position="1117"/>
        <end position="1136"/>
    </location>
</feature>
<feature type="compositionally biased region" description="Polar residues" evidence="9">
    <location>
        <begin position="699"/>
        <end position="724"/>
    </location>
</feature>
<evidence type="ECO:0000256" key="3">
    <source>
        <dbReference type="ARBA" id="ARBA00022884"/>
    </source>
</evidence>
<feature type="compositionally biased region" description="Acidic residues" evidence="9">
    <location>
        <begin position="1318"/>
        <end position="1331"/>
    </location>
</feature>
<gene>
    <name evidence="11" type="ORF">ABG768_001721</name>
</gene>
<feature type="compositionally biased region" description="Polar residues" evidence="9">
    <location>
        <begin position="1150"/>
        <end position="1160"/>
    </location>
</feature>
<evidence type="ECO:0000313" key="11">
    <source>
        <dbReference type="EMBL" id="KAK9967316.1"/>
    </source>
</evidence>
<feature type="region of interest" description="Disordered" evidence="9">
    <location>
        <begin position="436"/>
        <end position="1208"/>
    </location>
</feature>
<evidence type="ECO:0000313" key="12">
    <source>
        <dbReference type="Proteomes" id="UP001479290"/>
    </source>
</evidence>
<dbReference type="GO" id="GO:0003723">
    <property type="term" value="F:RNA binding"/>
    <property type="evidence" value="ECO:0007669"/>
    <property type="project" value="UniProtKB-UniRule"/>
</dbReference>
<evidence type="ECO:0000256" key="8">
    <source>
        <dbReference type="PROSITE-ProRule" id="PRU00176"/>
    </source>
</evidence>
<feature type="compositionally biased region" description="Basic and acidic residues" evidence="9">
    <location>
        <begin position="1023"/>
        <end position="1039"/>
    </location>
</feature>
<evidence type="ECO:0000256" key="6">
    <source>
        <dbReference type="ARBA" id="ARBA00065066"/>
    </source>
</evidence>
<feature type="domain" description="RRM" evidence="10">
    <location>
        <begin position="2"/>
        <end position="83"/>
    </location>
</feature>
<dbReference type="InterPro" id="IPR035979">
    <property type="entry name" value="RBD_domain_sf"/>
</dbReference>
<dbReference type="Pfam" id="PF00076">
    <property type="entry name" value="RRM_1"/>
    <property type="match status" value="1"/>
</dbReference>